<keyword evidence="2" id="KW-1185">Reference proteome</keyword>
<dbReference type="AlphaFoldDB" id="A0A363NWA2"/>
<reference evidence="1 2" key="1">
    <citation type="submission" date="2018-04" db="EMBL/GenBank/DDBJ databases">
        <title>Sphingobacterium sp. M46 Genome.</title>
        <authorList>
            <person name="Cheng J."/>
            <person name="Li Y."/>
        </authorList>
    </citation>
    <scope>NUCLEOTIDE SEQUENCE [LARGE SCALE GENOMIC DNA]</scope>
    <source>
        <strain evidence="1 2">M46</strain>
    </source>
</reference>
<accession>A0A363NWA2</accession>
<evidence type="ECO:0000313" key="2">
    <source>
        <dbReference type="Proteomes" id="UP000250831"/>
    </source>
</evidence>
<protein>
    <submittedName>
        <fullName evidence="1">Uncharacterized protein</fullName>
    </submittedName>
</protein>
<gene>
    <name evidence="1" type="ORF">DCO56_09080</name>
</gene>
<comment type="caution">
    <text evidence="1">The sequence shown here is derived from an EMBL/GenBank/DDBJ whole genome shotgun (WGS) entry which is preliminary data.</text>
</comment>
<proteinExistence type="predicted"/>
<dbReference type="Proteomes" id="UP000250831">
    <property type="component" value="Unassembled WGS sequence"/>
</dbReference>
<dbReference type="EMBL" id="QCXX01000002">
    <property type="protein sequence ID" value="PUV25085.1"/>
    <property type="molecule type" value="Genomic_DNA"/>
</dbReference>
<name>A0A363NWA2_9SPHI</name>
<organism evidence="1 2">
    <name type="scientific">Sphingobacterium athyrii</name>
    <dbReference type="NCBI Taxonomy" id="2152717"/>
    <lineage>
        <taxon>Bacteria</taxon>
        <taxon>Pseudomonadati</taxon>
        <taxon>Bacteroidota</taxon>
        <taxon>Sphingobacteriia</taxon>
        <taxon>Sphingobacteriales</taxon>
        <taxon>Sphingobacteriaceae</taxon>
        <taxon>Sphingobacterium</taxon>
    </lineage>
</organism>
<sequence>MQHIKKHTESLQKSFKDLSVEQVIQLKLMALVFYFKLPRWKIVVEQYIKSPIDKEKSIADTIKESTSSYQEITEKSC</sequence>
<evidence type="ECO:0000313" key="1">
    <source>
        <dbReference type="EMBL" id="PUV25085.1"/>
    </source>
</evidence>